<evidence type="ECO:0000313" key="4">
    <source>
        <dbReference type="EMBL" id="CAF4338004.1"/>
    </source>
</evidence>
<evidence type="ECO:0008006" key="6">
    <source>
        <dbReference type="Google" id="ProtNLM"/>
    </source>
</evidence>
<gene>
    <name evidence="2" type="ORF">GPM918_LOCUS35424</name>
    <name evidence="1" type="ORF">OVA965_LOCUS9957</name>
    <name evidence="4" type="ORF">SRO942_LOCUS36143</name>
    <name evidence="3" type="ORF">TMI583_LOCUS9953</name>
</gene>
<dbReference type="AlphaFoldDB" id="A0A815QZ62"/>
<dbReference type="EMBL" id="CAJOBC010085963">
    <property type="protein sequence ID" value="CAF4338004.1"/>
    <property type="molecule type" value="Genomic_DNA"/>
</dbReference>
<sequence length="192" mass="22126">MDVGHSFFRYFNECFQIVYFLSLFSGYINGCPALIREKYPHILYVHCASHSFNLALSDSCDIRAIHNTIGTIKETYKFVRSSSVRTQLFEELARESNEKRKAVISENIAPSSTQISENKTIELKCRKVKSANVCSTRSVDRHVAIEIFSTLFPAVMELLTNLMQSKDKNASTRSNLLYGEYRFQNFYGHCQY</sequence>
<dbReference type="EMBL" id="CAJNOQ010020493">
    <property type="protein sequence ID" value="CAF1469929.1"/>
    <property type="molecule type" value="Genomic_DNA"/>
</dbReference>
<dbReference type="PANTHER" id="PTHR46289:SF14">
    <property type="entry name" value="DUF4371 DOMAIN-CONTAINING PROTEIN"/>
    <property type="match status" value="1"/>
</dbReference>
<name>A0A815QZ62_9BILA</name>
<reference evidence="2" key="1">
    <citation type="submission" date="2021-02" db="EMBL/GenBank/DDBJ databases">
        <authorList>
            <person name="Nowell W R."/>
        </authorList>
    </citation>
    <scope>NUCLEOTIDE SEQUENCE</scope>
</reference>
<evidence type="ECO:0000313" key="5">
    <source>
        <dbReference type="Proteomes" id="UP000663829"/>
    </source>
</evidence>
<comment type="caution">
    <text evidence="2">The sequence shown here is derived from an EMBL/GenBank/DDBJ whole genome shotgun (WGS) entry which is preliminary data.</text>
</comment>
<dbReference type="EMBL" id="CAJNOK010003601">
    <property type="protein sequence ID" value="CAF0907664.1"/>
    <property type="molecule type" value="Genomic_DNA"/>
</dbReference>
<dbReference type="PANTHER" id="PTHR46289">
    <property type="entry name" value="52 KDA REPRESSOR OF THE INHIBITOR OF THE PROTEIN KINASE-LIKE PROTEIN-RELATED"/>
    <property type="match status" value="1"/>
</dbReference>
<dbReference type="SUPFAM" id="SSF53098">
    <property type="entry name" value="Ribonuclease H-like"/>
    <property type="match status" value="1"/>
</dbReference>
<protein>
    <recommendedName>
        <fullName evidence="6">DUF4371 domain-containing protein</fullName>
    </recommendedName>
</protein>
<evidence type="ECO:0000313" key="2">
    <source>
        <dbReference type="EMBL" id="CAF1469929.1"/>
    </source>
</evidence>
<dbReference type="OrthoDB" id="6614843at2759"/>
<evidence type="ECO:0000313" key="3">
    <source>
        <dbReference type="EMBL" id="CAF3687250.1"/>
    </source>
</evidence>
<dbReference type="InterPro" id="IPR012337">
    <property type="entry name" value="RNaseH-like_sf"/>
</dbReference>
<dbReference type="Proteomes" id="UP000682733">
    <property type="component" value="Unassembled WGS sequence"/>
</dbReference>
<proteinExistence type="predicted"/>
<dbReference type="Proteomes" id="UP000663829">
    <property type="component" value="Unassembled WGS sequence"/>
</dbReference>
<dbReference type="InterPro" id="IPR052958">
    <property type="entry name" value="IFN-induced_PKR_regulator"/>
</dbReference>
<dbReference type="Proteomes" id="UP000681722">
    <property type="component" value="Unassembled WGS sequence"/>
</dbReference>
<evidence type="ECO:0000313" key="1">
    <source>
        <dbReference type="EMBL" id="CAF0907664.1"/>
    </source>
</evidence>
<accession>A0A815QZ62</accession>
<organism evidence="2 5">
    <name type="scientific">Didymodactylos carnosus</name>
    <dbReference type="NCBI Taxonomy" id="1234261"/>
    <lineage>
        <taxon>Eukaryota</taxon>
        <taxon>Metazoa</taxon>
        <taxon>Spiralia</taxon>
        <taxon>Gnathifera</taxon>
        <taxon>Rotifera</taxon>
        <taxon>Eurotatoria</taxon>
        <taxon>Bdelloidea</taxon>
        <taxon>Philodinida</taxon>
        <taxon>Philodinidae</taxon>
        <taxon>Didymodactylos</taxon>
    </lineage>
</organism>
<keyword evidence="5" id="KW-1185">Reference proteome</keyword>
<dbReference type="Proteomes" id="UP000677228">
    <property type="component" value="Unassembled WGS sequence"/>
</dbReference>
<dbReference type="EMBL" id="CAJOBA010003602">
    <property type="protein sequence ID" value="CAF3687250.1"/>
    <property type="molecule type" value="Genomic_DNA"/>
</dbReference>